<evidence type="ECO:0000256" key="6">
    <source>
        <dbReference type="ARBA" id="ARBA00023242"/>
    </source>
</evidence>
<evidence type="ECO:0000256" key="3">
    <source>
        <dbReference type="ARBA" id="ARBA00023015"/>
    </source>
</evidence>
<feature type="compositionally biased region" description="Low complexity" evidence="8">
    <location>
        <begin position="225"/>
        <end position="240"/>
    </location>
</feature>
<feature type="compositionally biased region" description="Polar residues" evidence="8">
    <location>
        <begin position="174"/>
        <end position="224"/>
    </location>
</feature>
<comment type="subcellular location">
    <subcellularLocation>
        <location evidence="1 7">Nucleus</location>
    </subcellularLocation>
</comment>
<evidence type="ECO:0000313" key="10">
    <source>
        <dbReference type="EMBL" id="KDR16328.1"/>
    </source>
</evidence>
<dbReference type="InterPro" id="IPR001766">
    <property type="entry name" value="Fork_head_dom"/>
</dbReference>
<feature type="region of interest" description="Disordered" evidence="8">
    <location>
        <begin position="165"/>
        <end position="240"/>
    </location>
</feature>
<dbReference type="EMBL" id="KK852801">
    <property type="protein sequence ID" value="KDR16328.1"/>
    <property type="molecule type" value="Genomic_DNA"/>
</dbReference>
<evidence type="ECO:0000256" key="7">
    <source>
        <dbReference type="PROSITE-ProRule" id="PRU00089"/>
    </source>
</evidence>
<dbReference type="Gene3D" id="1.10.10.10">
    <property type="entry name" value="Winged helix-like DNA-binding domain superfamily/Winged helix DNA-binding domain"/>
    <property type="match status" value="1"/>
</dbReference>
<dbReference type="STRING" id="136037.A0A067R2S1"/>
<organism evidence="10 11">
    <name type="scientific">Zootermopsis nevadensis</name>
    <name type="common">Dampwood termite</name>
    <dbReference type="NCBI Taxonomy" id="136037"/>
    <lineage>
        <taxon>Eukaryota</taxon>
        <taxon>Metazoa</taxon>
        <taxon>Ecdysozoa</taxon>
        <taxon>Arthropoda</taxon>
        <taxon>Hexapoda</taxon>
        <taxon>Insecta</taxon>
        <taxon>Pterygota</taxon>
        <taxon>Neoptera</taxon>
        <taxon>Polyneoptera</taxon>
        <taxon>Dictyoptera</taxon>
        <taxon>Blattodea</taxon>
        <taxon>Blattoidea</taxon>
        <taxon>Termitoidae</taxon>
        <taxon>Termopsidae</taxon>
        <taxon>Zootermopsis</taxon>
    </lineage>
</organism>
<evidence type="ECO:0000256" key="5">
    <source>
        <dbReference type="ARBA" id="ARBA00023163"/>
    </source>
</evidence>
<reference evidence="10 11" key="1">
    <citation type="journal article" date="2014" name="Nat. Commun.">
        <title>Molecular traces of alternative social organization in a termite genome.</title>
        <authorList>
            <person name="Terrapon N."/>
            <person name="Li C."/>
            <person name="Robertson H.M."/>
            <person name="Ji L."/>
            <person name="Meng X."/>
            <person name="Booth W."/>
            <person name="Chen Z."/>
            <person name="Childers C.P."/>
            <person name="Glastad K.M."/>
            <person name="Gokhale K."/>
            <person name="Gowin J."/>
            <person name="Gronenberg W."/>
            <person name="Hermansen R.A."/>
            <person name="Hu H."/>
            <person name="Hunt B.G."/>
            <person name="Huylmans A.K."/>
            <person name="Khalil S.M."/>
            <person name="Mitchell R.D."/>
            <person name="Munoz-Torres M.C."/>
            <person name="Mustard J.A."/>
            <person name="Pan H."/>
            <person name="Reese J.T."/>
            <person name="Scharf M.E."/>
            <person name="Sun F."/>
            <person name="Vogel H."/>
            <person name="Xiao J."/>
            <person name="Yang W."/>
            <person name="Yang Z."/>
            <person name="Yang Z."/>
            <person name="Zhou J."/>
            <person name="Zhu J."/>
            <person name="Brent C.S."/>
            <person name="Elsik C.G."/>
            <person name="Goodisman M.A."/>
            <person name="Liberles D.A."/>
            <person name="Roe R.M."/>
            <person name="Vargo E.L."/>
            <person name="Vilcinskas A."/>
            <person name="Wang J."/>
            <person name="Bornberg-Bauer E."/>
            <person name="Korb J."/>
            <person name="Zhang G."/>
            <person name="Liebig J."/>
        </authorList>
    </citation>
    <scope>NUCLEOTIDE SEQUENCE [LARGE SCALE GENOMIC DNA]</scope>
    <source>
        <tissue evidence="10">Whole organism</tissue>
    </source>
</reference>
<dbReference type="InParanoid" id="A0A067R2S1"/>
<dbReference type="OrthoDB" id="10070006at2759"/>
<dbReference type="FunFam" id="1.10.10.10:FF:000122">
    <property type="entry name" value="Forkhead box protein N1"/>
    <property type="match status" value="1"/>
</dbReference>
<dbReference type="InterPro" id="IPR036390">
    <property type="entry name" value="WH_DNA-bd_sf"/>
</dbReference>
<feature type="region of interest" description="Disordered" evidence="8">
    <location>
        <begin position="544"/>
        <end position="570"/>
    </location>
</feature>
<dbReference type="InterPro" id="IPR049624">
    <property type="entry name" value="FOXN1_4"/>
</dbReference>
<feature type="DNA-binding region" description="Fork-head" evidence="7">
    <location>
        <begin position="309"/>
        <end position="406"/>
    </location>
</feature>
<dbReference type="SUPFAM" id="SSF46785">
    <property type="entry name" value="Winged helix' DNA-binding domain"/>
    <property type="match status" value="1"/>
</dbReference>
<keyword evidence="11" id="KW-1185">Reference proteome</keyword>
<dbReference type="GO" id="GO:0000976">
    <property type="term" value="F:transcription cis-regulatory region binding"/>
    <property type="evidence" value="ECO:0007669"/>
    <property type="project" value="TreeGrafter"/>
</dbReference>
<dbReference type="SMART" id="SM00339">
    <property type="entry name" value="FH"/>
    <property type="match status" value="1"/>
</dbReference>
<evidence type="ECO:0000256" key="1">
    <source>
        <dbReference type="ARBA" id="ARBA00004123"/>
    </source>
</evidence>
<dbReference type="PROSITE" id="PS50039">
    <property type="entry name" value="FORK_HEAD_3"/>
    <property type="match status" value="1"/>
</dbReference>
<sequence>MITLRVMVYVFNPRKLISCMPVIFTMQNARQWYLKMDLYLSTQDTLSLQEMLDCDIKTEIDSVLAGTDLSLSLSELPPLDLDEALGGSGDMTMWFTSNGCLHSGNSNSSNSNFNLDFVGSDAAAMMVNPSSVMPMTLVSVPPTTAFTNIYNSSSSSNLLITTSSSSASSLSPVEEQTFSPSDSSSRAEKTSNFVRTLTTTASSCGSPTQSHQLTSTTVRVTNPTSSSQSSHVSTSNCSGLSSSLIKTVPIISSSTKSSQQKHLAHIQVSNVRTVTLSHHQSNHKRQSHLNNNTKHFAADVDYDERPYPKPAYSYSCLIAMALKNSKTGSLPVSEIYNFMCEHFPYFKTAPNGWKNSVRHNLSLNKCFEKIEKPAGNGSQRKGCLWAMNPAKIAKMDEEVQKWSKKDPMAIRKAMICPENLEMLERGEMKREFSGLSNMSGGCGTSLSGGEDSDDELGGSAPPTPLTPLSASQNVPEFIDINQLNGGGGTDSFDESSLTGFDIEVADGIYEELDAQDEKLNLGITLTPAMSSDLITSYSSISLPVTSSSSSKSKQEDSTSAENVEVTKRSRLNGNTIQGNYVYKPMVVASTVSGTSSVVGSRRKTPLLLRASPSASSLIKLDDP</sequence>
<gene>
    <name evidence="10" type="ORF">L798_10143</name>
</gene>
<keyword evidence="4 7" id="KW-0238">DNA-binding</keyword>
<dbReference type="PANTHER" id="PTHR46721">
    <property type="entry name" value="FORKHEAD BOX PROTEIN N1"/>
    <property type="match status" value="1"/>
</dbReference>
<evidence type="ECO:0000256" key="8">
    <source>
        <dbReference type="SAM" id="MobiDB-lite"/>
    </source>
</evidence>
<dbReference type="eggNOG" id="KOG2294">
    <property type="taxonomic scope" value="Eukaryota"/>
</dbReference>
<dbReference type="Pfam" id="PF00250">
    <property type="entry name" value="Forkhead"/>
    <property type="match status" value="1"/>
</dbReference>
<dbReference type="InterPro" id="IPR030456">
    <property type="entry name" value="TF_fork_head_CS_2"/>
</dbReference>
<keyword evidence="2" id="KW-0217">Developmental protein</keyword>
<evidence type="ECO:0000259" key="9">
    <source>
        <dbReference type="PROSITE" id="PS50039"/>
    </source>
</evidence>
<keyword evidence="3" id="KW-0805">Transcription regulation</keyword>
<name>A0A067R2S1_ZOONE</name>
<feature type="domain" description="Fork-head" evidence="9">
    <location>
        <begin position="309"/>
        <end position="406"/>
    </location>
</feature>
<keyword evidence="5" id="KW-0804">Transcription</keyword>
<dbReference type="PRINTS" id="PR00053">
    <property type="entry name" value="FORKHEAD"/>
</dbReference>
<dbReference type="GO" id="GO:0000981">
    <property type="term" value="F:DNA-binding transcription factor activity, RNA polymerase II-specific"/>
    <property type="evidence" value="ECO:0007669"/>
    <property type="project" value="TreeGrafter"/>
</dbReference>
<dbReference type="GO" id="GO:0005634">
    <property type="term" value="C:nucleus"/>
    <property type="evidence" value="ECO:0007669"/>
    <property type="project" value="UniProtKB-SubCell"/>
</dbReference>
<dbReference type="Proteomes" id="UP000027135">
    <property type="component" value="Unassembled WGS sequence"/>
</dbReference>
<feature type="region of interest" description="Disordered" evidence="8">
    <location>
        <begin position="439"/>
        <end position="468"/>
    </location>
</feature>
<evidence type="ECO:0000256" key="2">
    <source>
        <dbReference type="ARBA" id="ARBA00022473"/>
    </source>
</evidence>
<evidence type="ECO:0000313" key="11">
    <source>
        <dbReference type="Proteomes" id="UP000027135"/>
    </source>
</evidence>
<dbReference type="PROSITE" id="PS00658">
    <property type="entry name" value="FORK_HEAD_2"/>
    <property type="match status" value="1"/>
</dbReference>
<dbReference type="OMA" id="HIRKQIY"/>
<proteinExistence type="predicted"/>
<dbReference type="PANTHER" id="PTHR46721:SF3">
    <property type="entry name" value="FORKHEAD BOX N1"/>
    <property type="match status" value="1"/>
</dbReference>
<keyword evidence="6 7" id="KW-0539">Nucleus</keyword>
<accession>A0A067R2S1</accession>
<protein>
    <submittedName>
        <fullName evidence="10">Forkhead box protein N1</fullName>
    </submittedName>
</protein>
<dbReference type="CDD" id="cd20030">
    <property type="entry name" value="FH_FOXN1-like"/>
    <property type="match status" value="1"/>
</dbReference>
<evidence type="ECO:0000256" key="4">
    <source>
        <dbReference type="ARBA" id="ARBA00023125"/>
    </source>
</evidence>
<dbReference type="InterPro" id="IPR036388">
    <property type="entry name" value="WH-like_DNA-bd_sf"/>
</dbReference>
<dbReference type="AlphaFoldDB" id="A0A067R2S1"/>